<evidence type="ECO:0000256" key="1">
    <source>
        <dbReference type="SAM" id="MobiDB-lite"/>
    </source>
</evidence>
<feature type="non-terminal residue" evidence="2">
    <location>
        <position position="90"/>
    </location>
</feature>
<accession>A0ABN8MGD8</accession>
<evidence type="ECO:0000313" key="3">
    <source>
        <dbReference type="Proteomes" id="UP001159427"/>
    </source>
</evidence>
<keyword evidence="3" id="KW-1185">Reference proteome</keyword>
<protein>
    <submittedName>
        <fullName evidence="2">Uncharacterized protein</fullName>
    </submittedName>
</protein>
<sequence>VSHHPISQANKREQQTQQQWMQQVAGNPRWERITNKTPQDRERRLEIQGEQRHSEGKRCKLNTEDVKRQVYSQNYPFFDATIGLGSKNYT</sequence>
<gene>
    <name evidence="2" type="ORF">PEVE_00030978</name>
</gene>
<feature type="compositionally biased region" description="Basic and acidic residues" evidence="1">
    <location>
        <begin position="29"/>
        <end position="56"/>
    </location>
</feature>
<proteinExistence type="predicted"/>
<feature type="region of interest" description="Disordered" evidence="1">
    <location>
        <begin position="1"/>
        <end position="56"/>
    </location>
</feature>
<feature type="non-terminal residue" evidence="2">
    <location>
        <position position="1"/>
    </location>
</feature>
<evidence type="ECO:0000313" key="2">
    <source>
        <dbReference type="EMBL" id="CAH3027159.1"/>
    </source>
</evidence>
<name>A0ABN8MGD8_9CNID</name>
<reference evidence="2 3" key="1">
    <citation type="submission" date="2022-05" db="EMBL/GenBank/DDBJ databases">
        <authorList>
            <consortium name="Genoscope - CEA"/>
            <person name="William W."/>
        </authorList>
    </citation>
    <scope>NUCLEOTIDE SEQUENCE [LARGE SCALE GENOMIC DNA]</scope>
</reference>
<dbReference type="EMBL" id="CALNXI010000440">
    <property type="protein sequence ID" value="CAH3027159.1"/>
    <property type="molecule type" value="Genomic_DNA"/>
</dbReference>
<comment type="caution">
    <text evidence="2">The sequence shown here is derived from an EMBL/GenBank/DDBJ whole genome shotgun (WGS) entry which is preliminary data.</text>
</comment>
<dbReference type="Proteomes" id="UP001159427">
    <property type="component" value="Unassembled WGS sequence"/>
</dbReference>
<organism evidence="2 3">
    <name type="scientific">Porites evermanni</name>
    <dbReference type="NCBI Taxonomy" id="104178"/>
    <lineage>
        <taxon>Eukaryota</taxon>
        <taxon>Metazoa</taxon>
        <taxon>Cnidaria</taxon>
        <taxon>Anthozoa</taxon>
        <taxon>Hexacorallia</taxon>
        <taxon>Scleractinia</taxon>
        <taxon>Fungiina</taxon>
        <taxon>Poritidae</taxon>
        <taxon>Porites</taxon>
    </lineage>
</organism>